<accession>A0A1P8JVN1</accession>
<feature type="signal peptide" evidence="2">
    <location>
        <begin position="1"/>
        <end position="28"/>
    </location>
</feature>
<organism evidence="3 4">
    <name type="scientific">Rhodoferax koreensis</name>
    <dbReference type="NCBI Taxonomy" id="1842727"/>
    <lineage>
        <taxon>Bacteria</taxon>
        <taxon>Pseudomonadati</taxon>
        <taxon>Pseudomonadota</taxon>
        <taxon>Betaproteobacteria</taxon>
        <taxon>Burkholderiales</taxon>
        <taxon>Comamonadaceae</taxon>
        <taxon>Rhodoferax</taxon>
    </lineage>
</organism>
<dbReference type="NCBIfam" id="NF037995">
    <property type="entry name" value="TRAP_S1"/>
    <property type="match status" value="1"/>
</dbReference>
<feature type="chain" id="PRO_5012749435" evidence="2">
    <location>
        <begin position="29"/>
        <end position="329"/>
    </location>
</feature>
<evidence type="ECO:0000313" key="3">
    <source>
        <dbReference type="EMBL" id="APW37802.1"/>
    </source>
</evidence>
<reference evidence="3 4" key="1">
    <citation type="submission" date="2017-01" db="EMBL/GenBank/DDBJ databases">
        <authorList>
            <person name="Mah S.A."/>
            <person name="Swanson W.J."/>
            <person name="Moy G.W."/>
            <person name="Vacquier V.D."/>
        </authorList>
    </citation>
    <scope>NUCLEOTIDE SEQUENCE [LARGE SCALE GENOMIC DNA]</scope>
    <source>
        <strain evidence="3 4">DCY110</strain>
    </source>
</reference>
<dbReference type="AlphaFoldDB" id="A0A1P8JVN1"/>
<dbReference type="NCBIfam" id="TIGR00787">
    <property type="entry name" value="dctP"/>
    <property type="match status" value="1"/>
</dbReference>
<evidence type="ECO:0000256" key="2">
    <source>
        <dbReference type="SAM" id="SignalP"/>
    </source>
</evidence>
<dbReference type="CDD" id="cd13671">
    <property type="entry name" value="PBP2_TRAP_SBP_like_3"/>
    <property type="match status" value="1"/>
</dbReference>
<dbReference type="RefSeq" id="WP_076199681.1">
    <property type="nucleotide sequence ID" value="NZ_CP019236.1"/>
</dbReference>
<dbReference type="KEGG" id="rhy:RD110_11825"/>
<evidence type="ECO:0000313" key="4">
    <source>
        <dbReference type="Proteomes" id="UP000186609"/>
    </source>
</evidence>
<dbReference type="EMBL" id="CP019236">
    <property type="protein sequence ID" value="APW37802.1"/>
    <property type="molecule type" value="Genomic_DNA"/>
</dbReference>
<sequence>MQSIRRSSFRSVAVAASLLAGLCVSAHAVEFRSADVHNSDEYPTVAAVKHMSQVLAKQSGGKYSIKVFNKSALGSEKETLDQVKIGALELNRVNISSLNSICPKSLVPTMPFLFDSIAHMRKSLDGPIGEEILKGCESQGLVGLAFYDSGARSIYAKKPVRSIADAKGLKIRVQQSELWVSLVGAMGANATPMPTGEVLTALKTGLIDAAENNIPSYEGFQHYEAVKVYSRTEHSMAPEMLVMSKAIFDKLSPADQAMFRAAAKESVTFQRQKWDEQEAKALDIVTKAGAQIVTDVDKASFKTAMAPVYAKFITTPDLQRLVKAVQDTK</sequence>
<dbReference type="InterPro" id="IPR018389">
    <property type="entry name" value="DctP_fam"/>
</dbReference>
<dbReference type="STRING" id="1842727.RD110_11825"/>
<protein>
    <submittedName>
        <fullName evidence="3">C4-dicarboxylate ABC transporter</fullName>
    </submittedName>
</protein>
<proteinExistence type="predicted"/>
<evidence type="ECO:0000256" key="1">
    <source>
        <dbReference type="ARBA" id="ARBA00022729"/>
    </source>
</evidence>
<dbReference type="GO" id="GO:0030246">
    <property type="term" value="F:carbohydrate binding"/>
    <property type="evidence" value="ECO:0007669"/>
    <property type="project" value="TreeGrafter"/>
</dbReference>
<gene>
    <name evidence="3" type="ORF">RD110_11825</name>
</gene>
<dbReference type="PANTHER" id="PTHR33376:SF2">
    <property type="entry name" value="DICARBOXYLATE-BINDING PERIPLASMIC PROTEIN"/>
    <property type="match status" value="1"/>
</dbReference>
<dbReference type="OrthoDB" id="9794826at2"/>
<dbReference type="PANTHER" id="PTHR33376">
    <property type="match status" value="1"/>
</dbReference>
<keyword evidence="1 2" id="KW-0732">Signal</keyword>
<dbReference type="PIRSF" id="PIRSF006470">
    <property type="entry name" value="DctB"/>
    <property type="match status" value="1"/>
</dbReference>
<dbReference type="Proteomes" id="UP000186609">
    <property type="component" value="Chromosome"/>
</dbReference>
<keyword evidence="4" id="KW-1185">Reference proteome</keyword>
<name>A0A1P8JVN1_9BURK</name>
<dbReference type="GO" id="GO:0030288">
    <property type="term" value="C:outer membrane-bounded periplasmic space"/>
    <property type="evidence" value="ECO:0007669"/>
    <property type="project" value="InterPro"/>
</dbReference>
<dbReference type="Pfam" id="PF03480">
    <property type="entry name" value="DctP"/>
    <property type="match status" value="1"/>
</dbReference>
<dbReference type="InterPro" id="IPR004682">
    <property type="entry name" value="TRAP_DctP"/>
</dbReference>
<dbReference type="InterPro" id="IPR038404">
    <property type="entry name" value="TRAP_DctP_sf"/>
</dbReference>
<dbReference type="Gene3D" id="3.40.190.170">
    <property type="entry name" value="Bacterial extracellular solute-binding protein, family 7"/>
    <property type="match status" value="1"/>
</dbReference>
<dbReference type="GO" id="GO:0055085">
    <property type="term" value="P:transmembrane transport"/>
    <property type="evidence" value="ECO:0007669"/>
    <property type="project" value="InterPro"/>
</dbReference>